<accession>A0A7J7LUZ6</accession>
<organism evidence="2 3">
    <name type="scientific">Kingdonia uniflora</name>
    <dbReference type="NCBI Taxonomy" id="39325"/>
    <lineage>
        <taxon>Eukaryota</taxon>
        <taxon>Viridiplantae</taxon>
        <taxon>Streptophyta</taxon>
        <taxon>Embryophyta</taxon>
        <taxon>Tracheophyta</taxon>
        <taxon>Spermatophyta</taxon>
        <taxon>Magnoliopsida</taxon>
        <taxon>Ranunculales</taxon>
        <taxon>Circaeasteraceae</taxon>
        <taxon>Kingdonia</taxon>
    </lineage>
</organism>
<dbReference type="PANTHER" id="PTHR31257:SF2">
    <property type="entry name" value="RICIN B-LIKE LECTIN EULS3"/>
    <property type="match status" value="1"/>
</dbReference>
<dbReference type="PANTHER" id="PTHR31257">
    <property type="entry name" value="RICIN B-LIKE LECTIN EULS3"/>
    <property type="match status" value="1"/>
</dbReference>
<feature type="compositionally biased region" description="Polar residues" evidence="1">
    <location>
        <begin position="61"/>
        <end position="75"/>
    </location>
</feature>
<evidence type="ECO:0000256" key="1">
    <source>
        <dbReference type="SAM" id="MobiDB-lite"/>
    </source>
</evidence>
<evidence type="ECO:0000313" key="3">
    <source>
        <dbReference type="Proteomes" id="UP000541444"/>
    </source>
</evidence>
<gene>
    <name evidence="2" type="ORF">GIB67_037791</name>
</gene>
<dbReference type="OrthoDB" id="7769065at2759"/>
<dbReference type="AlphaFoldDB" id="A0A7J7LUZ6"/>
<dbReference type="InterPro" id="IPR040249">
    <property type="entry name" value="Ricin_B-like_lectin_EULS3-like"/>
</dbReference>
<proteinExistence type="predicted"/>
<feature type="compositionally biased region" description="Basic and acidic residues" evidence="1">
    <location>
        <begin position="45"/>
        <end position="55"/>
    </location>
</feature>
<evidence type="ECO:0000313" key="2">
    <source>
        <dbReference type="EMBL" id="KAF6146491.1"/>
    </source>
</evidence>
<name>A0A7J7LUZ6_9MAGN</name>
<sequence length="255" mass="29493">MEYPHHHNRPNNNNRSEEDEEDYRKRFGYPSQPTSHHHQPPPPFYREEEQFESPHQHYRPPQQQDDPFYNNTNRFEQPPNPPYQQDMYGGGPPQQPHYAPPPPPAVQHVSHVSNNEVGGYGYDQPEPEPEPARHHHLPSFVHHHTSHGESGSGLNGRPTVRVYSKAETGYSLTIRDGQVILVRSDPNDPFQHWIKDEKYSIRVKDEERFPSFSLVNKATGQALKHSAAATQPLVLFERYLEVSEDPKTKGNQVRI</sequence>
<reference evidence="2 3" key="1">
    <citation type="journal article" date="2020" name="IScience">
        <title>Genome Sequencing of the Endangered Kingdonia uniflora (Circaeasteraceae, Ranunculales) Reveals Potential Mechanisms of Evolutionary Specialization.</title>
        <authorList>
            <person name="Sun Y."/>
            <person name="Deng T."/>
            <person name="Zhang A."/>
            <person name="Moore M.J."/>
            <person name="Landis J.B."/>
            <person name="Lin N."/>
            <person name="Zhang H."/>
            <person name="Zhang X."/>
            <person name="Huang J."/>
            <person name="Zhang X."/>
            <person name="Sun H."/>
            <person name="Wang H."/>
        </authorList>
    </citation>
    <scope>NUCLEOTIDE SEQUENCE [LARGE SCALE GENOMIC DNA]</scope>
    <source>
        <strain evidence="2">TB1705</strain>
        <tissue evidence="2">Leaf</tissue>
    </source>
</reference>
<keyword evidence="3" id="KW-1185">Reference proteome</keyword>
<dbReference type="Proteomes" id="UP000541444">
    <property type="component" value="Unassembled WGS sequence"/>
</dbReference>
<feature type="compositionally biased region" description="Pro residues" evidence="1">
    <location>
        <begin position="93"/>
        <end position="105"/>
    </location>
</feature>
<protein>
    <submittedName>
        <fullName evidence="2">Uncharacterized protein</fullName>
    </submittedName>
</protein>
<feature type="region of interest" description="Disordered" evidence="1">
    <location>
        <begin position="1"/>
        <end position="136"/>
    </location>
</feature>
<dbReference type="EMBL" id="JACGCM010001976">
    <property type="protein sequence ID" value="KAF6146491.1"/>
    <property type="molecule type" value="Genomic_DNA"/>
</dbReference>
<comment type="caution">
    <text evidence="2">The sequence shown here is derived from an EMBL/GenBank/DDBJ whole genome shotgun (WGS) entry which is preliminary data.</text>
</comment>